<evidence type="ECO:0000256" key="7">
    <source>
        <dbReference type="ARBA" id="ARBA00022676"/>
    </source>
</evidence>
<evidence type="ECO:0000256" key="9">
    <source>
        <dbReference type="ARBA" id="ARBA00022723"/>
    </source>
</evidence>
<evidence type="ECO:0000256" key="5">
    <source>
        <dbReference type="ARBA" id="ARBA00011895"/>
    </source>
</evidence>
<dbReference type="GO" id="GO:0052657">
    <property type="term" value="F:guanine phosphoribosyltransferase activity"/>
    <property type="evidence" value="ECO:0007669"/>
    <property type="project" value="RHEA"/>
</dbReference>
<comment type="catalytic activity">
    <reaction evidence="13">
        <text>GMP + diphosphate = guanine + 5-phospho-alpha-D-ribose 1-diphosphate</text>
        <dbReference type="Rhea" id="RHEA:25424"/>
        <dbReference type="ChEBI" id="CHEBI:16235"/>
        <dbReference type="ChEBI" id="CHEBI:33019"/>
        <dbReference type="ChEBI" id="CHEBI:58017"/>
        <dbReference type="ChEBI" id="CHEBI:58115"/>
        <dbReference type="EC" id="2.4.2.8"/>
    </reaction>
    <physiologicalReaction direction="right-to-left" evidence="13">
        <dbReference type="Rhea" id="RHEA:25426"/>
    </physiologicalReaction>
</comment>
<dbReference type="RefSeq" id="WP_138931298.1">
    <property type="nucleotide sequence ID" value="NZ_SWMU01000001.1"/>
</dbReference>
<keyword evidence="7 15" id="KW-0328">Glycosyltransferase</keyword>
<evidence type="ECO:0000256" key="12">
    <source>
        <dbReference type="ARBA" id="ARBA00022842"/>
    </source>
</evidence>
<evidence type="ECO:0000256" key="4">
    <source>
        <dbReference type="ARBA" id="ARBA00008391"/>
    </source>
</evidence>
<keyword evidence="18" id="KW-1185">Reference proteome</keyword>
<name>A0A4U5TWH9_9FLAO</name>
<dbReference type="Pfam" id="PF00156">
    <property type="entry name" value="Pribosyltran"/>
    <property type="match status" value="1"/>
</dbReference>
<comment type="subcellular location">
    <subcellularLocation>
        <location evidence="2 15">Cytoplasm</location>
    </subcellularLocation>
</comment>
<comment type="similarity">
    <text evidence="4 15">Belongs to the purine/pyrimidine phosphoribosyltransferase family.</text>
</comment>
<dbReference type="UniPathway" id="UPA00591">
    <property type="reaction ID" value="UER00648"/>
</dbReference>
<dbReference type="GO" id="GO:0006166">
    <property type="term" value="P:purine ribonucleoside salvage"/>
    <property type="evidence" value="ECO:0007669"/>
    <property type="project" value="UniProtKB-KW"/>
</dbReference>
<dbReference type="EC" id="2.4.2.8" evidence="5 15"/>
<dbReference type="SUPFAM" id="SSF53271">
    <property type="entry name" value="PRTase-like"/>
    <property type="match status" value="1"/>
</dbReference>
<evidence type="ECO:0000256" key="11">
    <source>
        <dbReference type="ARBA" id="ARBA00022741"/>
    </source>
</evidence>
<dbReference type="PANTHER" id="PTHR43340">
    <property type="entry name" value="HYPOXANTHINE-GUANINE PHOSPHORIBOSYLTRANSFERASE"/>
    <property type="match status" value="1"/>
</dbReference>
<evidence type="ECO:0000256" key="3">
    <source>
        <dbReference type="ARBA" id="ARBA00004669"/>
    </source>
</evidence>
<reference evidence="17 18" key="1">
    <citation type="submission" date="2019-04" db="EMBL/GenBank/DDBJ databases">
        <title>Psychroflexus halotolerans sp. nov., isolated from a marine solar saltern.</title>
        <authorList>
            <person name="Feng X."/>
        </authorList>
    </citation>
    <scope>NUCLEOTIDE SEQUENCE [LARGE SCALE GENOMIC DNA]</scope>
    <source>
        <strain evidence="17 18">WDS2C27</strain>
    </source>
</reference>
<comment type="catalytic activity">
    <reaction evidence="14">
        <text>IMP + diphosphate = hypoxanthine + 5-phospho-alpha-D-ribose 1-diphosphate</text>
        <dbReference type="Rhea" id="RHEA:17973"/>
        <dbReference type="ChEBI" id="CHEBI:17368"/>
        <dbReference type="ChEBI" id="CHEBI:33019"/>
        <dbReference type="ChEBI" id="CHEBI:58017"/>
        <dbReference type="ChEBI" id="CHEBI:58053"/>
        <dbReference type="EC" id="2.4.2.8"/>
    </reaction>
    <physiologicalReaction direction="right-to-left" evidence="14">
        <dbReference type="Rhea" id="RHEA:17975"/>
    </physiologicalReaction>
</comment>
<gene>
    <name evidence="17" type="primary">hpt</name>
    <name evidence="17" type="ORF">FCN74_04045</name>
</gene>
<dbReference type="InterPro" id="IPR000836">
    <property type="entry name" value="PRTase_dom"/>
</dbReference>
<dbReference type="PANTHER" id="PTHR43340:SF1">
    <property type="entry name" value="HYPOXANTHINE PHOSPHORIBOSYLTRANSFERASE"/>
    <property type="match status" value="1"/>
</dbReference>
<evidence type="ECO:0000256" key="1">
    <source>
        <dbReference type="ARBA" id="ARBA00001946"/>
    </source>
</evidence>
<evidence type="ECO:0000256" key="14">
    <source>
        <dbReference type="ARBA" id="ARBA00049402"/>
    </source>
</evidence>
<evidence type="ECO:0000256" key="8">
    <source>
        <dbReference type="ARBA" id="ARBA00022679"/>
    </source>
</evidence>
<evidence type="ECO:0000256" key="15">
    <source>
        <dbReference type="RuleBase" id="RU364099"/>
    </source>
</evidence>
<dbReference type="Gene3D" id="3.40.50.2020">
    <property type="match status" value="1"/>
</dbReference>
<dbReference type="GO" id="GO:0000287">
    <property type="term" value="F:magnesium ion binding"/>
    <property type="evidence" value="ECO:0007669"/>
    <property type="project" value="TreeGrafter"/>
</dbReference>
<keyword evidence="11 15" id="KW-0547">Nucleotide-binding</keyword>
<keyword evidence="9 15" id="KW-0479">Metal-binding</keyword>
<keyword evidence="6 15" id="KW-0963">Cytoplasm</keyword>
<dbReference type="InterPro" id="IPR029057">
    <property type="entry name" value="PRTase-like"/>
</dbReference>
<evidence type="ECO:0000256" key="6">
    <source>
        <dbReference type="ARBA" id="ARBA00022490"/>
    </source>
</evidence>
<evidence type="ECO:0000256" key="13">
    <source>
        <dbReference type="ARBA" id="ARBA00048811"/>
    </source>
</evidence>
<dbReference type="NCBIfam" id="TIGR01203">
    <property type="entry name" value="HGPRTase"/>
    <property type="match status" value="1"/>
</dbReference>
<accession>A0A4U5TWH9</accession>
<sequence length="175" mass="19857">MKIGDLEFKPFISRDEISKSVKALAARLEQDYTGKTPTFLVILNGAFMFASDLVKNYKGDCKLSFMRLASYQGTHTTGKVKAYLEAEQLKNKDIIIVEDIVDTGNSIEYLIKHLQAQNPKSYRIVSLFHKPDAYKKTYPIDYIGINIPDKFILGYGLDYDGLGRNLPDVYQLKTS</sequence>
<evidence type="ECO:0000256" key="10">
    <source>
        <dbReference type="ARBA" id="ARBA00022726"/>
    </source>
</evidence>
<evidence type="ECO:0000313" key="18">
    <source>
        <dbReference type="Proteomes" id="UP000306552"/>
    </source>
</evidence>
<keyword evidence="8 15" id="KW-0808">Transferase</keyword>
<comment type="pathway">
    <text evidence="3 15">Purine metabolism; IMP biosynthesis via salvage pathway; IMP from hypoxanthine: step 1/1.</text>
</comment>
<dbReference type="EMBL" id="SWMU01000001">
    <property type="protein sequence ID" value="TKS57598.1"/>
    <property type="molecule type" value="Genomic_DNA"/>
</dbReference>
<dbReference type="OrthoDB" id="9802824at2"/>
<dbReference type="GO" id="GO:0032264">
    <property type="term" value="P:IMP salvage"/>
    <property type="evidence" value="ECO:0007669"/>
    <property type="project" value="UniProtKB-UniPathway"/>
</dbReference>
<dbReference type="InterPro" id="IPR050408">
    <property type="entry name" value="HGPRT"/>
</dbReference>
<organism evidence="17 18">
    <name type="scientific">Mesohalobacter halotolerans</name>
    <dbReference type="NCBI Taxonomy" id="1883405"/>
    <lineage>
        <taxon>Bacteria</taxon>
        <taxon>Pseudomonadati</taxon>
        <taxon>Bacteroidota</taxon>
        <taxon>Flavobacteriia</taxon>
        <taxon>Flavobacteriales</taxon>
        <taxon>Flavobacteriaceae</taxon>
        <taxon>Mesohalobacter</taxon>
    </lineage>
</organism>
<dbReference type="GO" id="GO:0000166">
    <property type="term" value="F:nucleotide binding"/>
    <property type="evidence" value="ECO:0007669"/>
    <property type="project" value="UniProtKB-KW"/>
</dbReference>
<feature type="domain" description="Phosphoribosyltransferase" evidence="16">
    <location>
        <begin position="16"/>
        <end position="159"/>
    </location>
</feature>
<keyword evidence="10 15" id="KW-0660">Purine salvage</keyword>
<dbReference type="CDD" id="cd06223">
    <property type="entry name" value="PRTases_typeI"/>
    <property type="match status" value="1"/>
</dbReference>
<evidence type="ECO:0000259" key="16">
    <source>
        <dbReference type="Pfam" id="PF00156"/>
    </source>
</evidence>
<evidence type="ECO:0000256" key="2">
    <source>
        <dbReference type="ARBA" id="ARBA00004496"/>
    </source>
</evidence>
<dbReference type="GO" id="GO:0046100">
    <property type="term" value="P:hypoxanthine metabolic process"/>
    <property type="evidence" value="ECO:0007669"/>
    <property type="project" value="TreeGrafter"/>
</dbReference>
<dbReference type="InterPro" id="IPR005904">
    <property type="entry name" value="Hxn_phspho_trans"/>
</dbReference>
<dbReference type="Proteomes" id="UP000306552">
    <property type="component" value="Unassembled WGS sequence"/>
</dbReference>
<comment type="cofactor">
    <cofactor evidence="1 15">
        <name>Mg(2+)</name>
        <dbReference type="ChEBI" id="CHEBI:18420"/>
    </cofactor>
</comment>
<keyword evidence="12 15" id="KW-0460">Magnesium</keyword>
<dbReference type="AlphaFoldDB" id="A0A4U5TWH9"/>
<evidence type="ECO:0000313" key="17">
    <source>
        <dbReference type="EMBL" id="TKS57598.1"/>
    </source>
</evidence>
<protein>
    <recommendedName>
        <fullName evidence="5 15">Hypoxanthine phosphoribosyltransferase</fullName>
        <ecNumber evidence="5 15">2.4.2.8</ecNumber>
    </recommendedName>
</protein>
<dbReference type="GO" id="GO:0004422">
    <property type="term" value="F:hypoxanthine phosphoribosyltransferase activity"/>
    <property type="evidence" value="ECO:0007669"/>
    <property type="project" value="InterPro"/>
</dbReference>
<comment type="caution">
    <text evidence="17">The sequence shown here is derived from an EMBL/GenBank/DDBJ whole genome shotgun (WGS) entry which is preliminary data.</text>
</comment>
<dbReference type="GO" id="GO:0005829">
    <property type="term" value="C:cytosol"/>
    <property type="evidence" value="ECO:0007669"/>
    <property type="project" value="TreeGrafter"/>
</dbReference>
<proteinExistence type="inferred from homology"/>
<dbReference type="GO" id="GO:0032263">
    <property type="term" value="P:GMP salvage"/>
    <property type="evidence" value="ECO:0007669"/>
    <property type="project" value="TreeGrafter"/>
</dbReference>
<dbReference type="GO" id="GO:0006178">
    <property type="term" value="P:guanine salvage"/>
    <property type="evidence" value="ECO:0007669"/>
    <property type="project" value="TreeGrafter"/>
</dbReference>